<keyword evidence="4" id="KW-1185">Reference proteome</keyword>
<dbReference type="Proteomes" id="UP001178148">
    <property type="component" value="Unassembled WGS sequence"/>
</dbReference>
<dbReference type="Gene3D" id="1.10.530.10">
    <property type="match status" value="1"/>
</dbReference>
<dbReference type="AlphaFoldDB" id="A0AA90SRP5"/>
<dbReference type="Gene3D" id="1.10.101.10">
    <property type="entry name" value="PGBD-like superfamily/PGBD"/>
    <property type="match status" value="1"/>
</dbReference>
<dbReference type="SUPFAM" id="SSF53955">
    <property type="entry name" value="Lysozyme-like"/>
    <property type="match status" value="1"/>
</dbReference>
<comment type="caution">
    <text evidence="3">The sequence shown here is derived from an EMBL/GenBank/DDBJ whole genome shotgun (WGS) entry which is preliminary data.</text>
</comment>
<dbReference type="InterPro" id="IPR002477">
    <property type="entry name" value="Peptidoglycan-bd-like"/>
</dbReference>
<evidence type="ECO:0000313" key="4">
    <source>
        <dbReference type="Proteomes" id="UP001178148"/>
    </source>
</evidence>
<dbReference type="Gene3D" id="1.10.8.350">
    <property type="entry name" value="Bacterial muramidase"/>
    <property type="match status" value="1"/>
</dbReference>
<dbReference type="InterPro" id="IPR031304">
    <property type="entry name" value="SLT_2"/>
</dbReference>
<feature type="domain" description="Peptidoglycan binding-like" evidence="1">
    <location>
        <begin position="344"/>
        <end position="390"/>
    </location>
</feature>
<dbReference type="InterPro" id="IPR043426">
    <property type="entry name" value="MltB-like"/>
</dbReference>
<dbReference type="GO" id="GO:0009253">
    <property type="term" value="P:peptidoglycan catabolic process"/>
    <property type="evidence" value="ECO:0007669"/>
    <property type="project" value="TreeGrafter"/>
</dbReference>
<dbReference type="Pfam" id="PF13406">
    <property type="entry name" value="SLT_2"/>
    <property type="match status" value="1"/>
</dbReference>
<sequence length="408" mass="45701">MLIKHGTYIISALVTATALLQSPIGNTENFQKCVENIEQHALEIGISRKTVTEALGPVVEPIPRTMELDNQQPEFNETFASYLNKRVTSFRIEQGRQLLKDHKTLLDKLTKTYGVPQHYLLAFWGLETNYGNYLGKFPVIDTLTTLACDKRRGSYFTKEVIAALQIMDKHHIPRAQMLGSWAGAMGHTQFMPSSYLNYGVDGENNNTVNLWNSIPDAMTSAANFLKELGWQKGWKWGREILLPKNFDYLNAGLNNKKTLSEWRKLGITTAFGGSIAESTEEAALIIPAGYKGPAFLVYDNFNVIMGWNRSIKYAISVGYLADRINGSQELVQAPPANPLRLNTDQVKALQAKLNYLGFDCGKPDGIVGSMTRKAISMYQRSQKLIADGYPRLNVFESLDIALNFSEEQ</sequence>
<dbReference type="SUPFAM" id="SSF47090">
    <property type="entry name" value="PGBD-like"/>
    <property type="match status" value="1"/>
</dbReference>
<dbReference type="Pfam" id="PF01471">
    <property type="entry name" value="PG_binding_1"/>
    <property type="match status" value="1"/>
</dbReference>
<dbReference type="InterPro" id="IPR011970">
    <property type="entry name" value="MltB_2"/>
</dbReference>
<dbReference type="InterPro" id="IPR036365">
    <property type="entry name" value="PGBD-like_sf"/>
</dbReference>
<evidence type="ECO:0000259" key="2">
    <source>
        <dbReference type="Pfam" id="PF13406"/>
    </source>
</evidence>
<accession>A0AA90SRP5</accession>
<dbReference type="PANTHER" id="PTHR30163">
    <property type="entry name" value="MEMBRANE-BOUND LYTIC MUREIN TRANSGLYCOSYLASE B"/>
    <property type="match status" value="1"/>
</dbReference>
<dbReference type="GO" id="GO:0008933">
    <property type="term" value="F:peptidoglycan lytic transglycosylase activity"/>
    <property type="evidence" value="ECO:0007669"/>
    <property type="project" value="TreeGrafter"/>
</dbReference>
<dbReference type="InterPro" id="IPR023346">
    <property type="entry name" value="Lysozyme-like_dom_sf"/>
</dbReference>
<protein>
    <submittedName>
        <fullName evidence="3">Lytic murein transglycosylase</fullName>
    </submittedName>
</protein>
<dbReference type="CDD" id="cd13399">
    <property type="entry name" value="Slt35-like"/>
    <property type="match status" value="1"/>
</dbReference>
<proteinExistence type="predicted"/>
<dbReference type="NCBIfam" id="TIGR02283">
    <property type="entry name" value="MltB_2"/>
    <property type="match status" value="1"/>
</dbReference>
<evidence type="ECO:0000259" key="1">
    <source>
        <dbReference type="Pfam" id="PF01471"/>
    </source>
</evidence>
<gene>
    <name evidence="3" type="ORF">QS748_00850</name>
</gene>
<reference evidence="3 4" key="1">
    <citation type="journal article" date="2023" name="bioRxiv">
        <title>An intranuclear bacterial parasite of deep-sea mussels expresses apoptosis inhibitors acquired from its host.</title>
        <authorList>
            <person name="Gonzalez Porras M.A."/>
            <person name="Assie A."/>
            <person name="Tietjen M."/>
            <person name="Violette M."/>
            <person name="Kleiner M."/>
            <person name="Gruber-Vodicka H."/>
            <person name="Dubilier N."/>
            <person name="Leisch N."/>
        </authorList>
    </citation>
    <scope>NUCLEOTIDE SEQUENCE [LARGE SCALE GENOMIC DNA]</scope>
    <source>
        <strain evidence="3">IAP13</strain>
    </source>
</reference>
<dbReference type="PANTHER" id="PTHR30163:SF8">
    <property type="entry name" value="LYTIC MUREIN TRANSGLYCOSYLASE"/>
    <property type="match status" value="1"/>
</dbReference>
<dbReference type="EMBL" id="JASXSV010000001">
    <property type="protein sequence ID" value="MDP0587820.1"/>
    <property type="molecule type" value="Genomic_DNA"/>
</dbReference>
<name>A0AA90SRP5_9GAMM</name>
<dbReference type="InterPro" id="IPR036366">
    <property type="entry name" value="PGBDSf"/>
</dbReference>
<evidence type="ECO:0000313" key="3">
    <source>
        <dbReference type="EMBL" id="MDP0587820.1"/>
    </source>
</evidence>
<organism evidence="3 4">
    <name type="scientific">Candidatus Endonucleibacter bathymodioli</name>
    <dbReference type="NCBI Taxonomy" id="539814"/>
    <lineage>
        <taxon>Bacteria</taxon>
        <taxon>Pseudomonadati</taxon>
        <taxon>Pseudomonadota</taxon>
        <taxon>Gammaproteobacteria</taxon>
        <taxon>Oceanospirillales</taxon>
        <taxon>Endozoicomonadaceae</taxon>
        <taxon>Candidatus Endonucleibacter</taxon>
    </lineage>
</organism>
<feature type="domain" description="Transglycosylase SLT" evidence="2">
    <location>
        <begin position="29"/>
        <end position="322"/>
    </location>
</feature>